<protein>
    <submittedName>
        <fullName evidence="1">Uncharacterized protein</fullName>
    </submittedName>
</protein>
<evidence type="ECO:0000313" key="1">
    <source>
        <dbReference type="EMBL" id="SDC45142.1"/>
    </source>
</evidence>
<sequence length="63" mass="7681">MDYKSINEYCTENKLDYKSFFHIVKATKLKPFIQKSARYTLYKNEDLDKVKKLYEKLPELLKQ</sequence>
<keyword evidence="2" id="KW-1185">Reference proteome</keyword>
<reference evidence="1 2" key="1">
    <citation type="submission" date="2016-10" db="EMBL/GenBank/DDBJ databases">
        <authorList>
            <person name="de Groot N.N."/>
        </authorList>
    </citation>
    <scope>NUCLEOTIDE SEQUENCE [LARGE SCALE GENOMIC DNA]</scope>
    <source>
        <strain evidence="1 2">WG14</strain>
    </source>
</reference>
<organism evidence="1 2">
    <name type="scientific">Geotoga petraea</name>
    <dbReference type="NCBI Taxonomy" id="28234"/>
    <lineage>
        <taxon>Bacteria</taxon>
        <taxon>Thermotogati</taxon>
        <taxon>Thermotogota</taxon>
        <taxon>Thermotogae</taxon>
        <taxon>Petrotogales</taxon>
        <taxon>Petrotogaceae</taxon>
        <taxon>Geotoga</taxon>
    </lineage>
</organism>
<evidence type="ECO:0000313" key="2">
    <source>
        <dbReference type="Proteomes" id="UP000199322"/>
    </source>
</evidence>
<dbReference type="STRING" id="28234.SAMN04488588_1104"/>
<accession>A0A1G6LPE0</accession>
<proteinExistence type="predicted"/>
<dbReference type="RefSeq" id="WP_091403474.1">
    <property type="nucleotide sequence ID" value="NZ_FMYV01000004.1"/>
</dbReference>
<dbReference type="Proteomes" id="UP000199322">
    <property type="component" value="Unassembled WGS sequence"/>
</dbReference>
<name>A0A1G6LPE0_9BACT</name>
<dbReference type="AlphaFoldDB" id="A0A1G6LPE0"/>
<dbReference type="EMBL" id="FMYV01000004">
    <property type="protein sequence ID" value="SDC45142.1"/>
    <property type="molecule type" value="Genomic_DNA"/>
</dbReference>
<gene>
    <name evidence="1" type="ORF">SAMN04488588_1104</name>
</gene>